<dbReference type="PRINTS" id="PR00205">
    <property type="entry name" value="CADHERIN"/>
</dbReference>
<proteinExistence type="predicted"/>
<evidence type="ECO:0000256" key="1">
    <source>
        <dbReference type="ARBA" id="ARBA00004370"/>
    </source>
</evidence>
<name>A0ABQ8MY11_LABRO</name>
<evidence type="ECO:0000313" key="8">
    <source>
        <dbReference type="EMBL" id="KAI2667605.1"/>
    </source>
</evidence>
<evidence type="ECO:0000259" key="7">
    <source>
        <dbReference type="PROSITE" id="PS50268"/>
    </source>
</evidence>
<feature type="domain" description="Cadherin" evidence="7">
    <location>
        <begin position="226"/>
        <end position="339"/>
    </location>
</feature>
<sequence>MRTWIVLLLWACAHQSVNAVALSRGPVRRKTKEIEGRQDKDLLRRSKRGWMWKQFFLQEEYTGTEHQYIGKLHSDMDRGDGTVKYVLSGEGAGTIFVIDANSGDLHATRSLDREEKPFYTLRAQAVNKKTNIPLEPETEFIVKLHDINDNEPKFDKEIYTASVPERSHIGIIRTALGPSDMDREQREHYQVVIEAKDMAGQKGGLTGTTTVNISLTDVNDNPPRFTQSIYQFSVPELTKVGASVGRIKAVDADVGRNAEMDYTVVGGDGLDVFDISTDRNTQEGILTVKKPLDYEKKKSYVLQIQVQNTHPDTRFLSMDAKDMATVRVSVEDVDEPPQFEKISYILEVKEDAAVGTVIGSVSAVDPDIRRSPVKYSIDRHTDVDRVFGVYAGNGSIFLQRPLDREEFAWHNISVIATEFRHLDNPEQTSRVPVYIRVLDVNDNPPVLASFYETFVCENAKVGQKIQTISAVDPDEPVGGHRFLFTLAPESSVRANFSVRDNGVAITLGQPGPAERAVPSFLNKLSAQLSTDNTAGIFTRRNGFDRMHKSTHLVAVVISDGHIPMQSSTGTLTIRVCTCDREGNMEMCNAEALSSSAGLSTGALVAILLCILILLCKWPSLLSFDFNNPITSPTSIRLMAASSIRLSAVNPTVHLSSPLLVRLFSSFSHLSSCQLALLSALPFD</sequence>
<evidence type="ECO:0000256" key="4">
    <source>
        <dbReference type="ARBA" id="ARBA00023136"/>
    </source>
</evidence>
<dbReference type="InterPro" id="IPR002126">
    <property type="entry name" value="Cadherin-like_dom"/>
</dbReference>
<keyword evidence="9" id="KW-1185">Reference proteome</keyword>
<gene>
    <name evidence="8" type="ORF">H4Q32_004132</name>
</gene>
<comment type="caution">
    <text evidence="8">The sequence shown here is derived from an EMBL/GenBank/DDBJ whole genome shotgun (WGS) entry which is preliminary data.</text>
</comment>
<keyword evidence="3 5" id="KW-0106">Calcium</keyword>
<keyword evidence="2" id="KW-0677">Repeat</keyword>
<dbReference type="InterPro" id="IPR039808">
    <property type="entry name" value="Cadherin"/>
</dbReference>
<protein>
    <submittedName>
        <fullName evidence="8">Cadherin-6</fullName>
    </submittedName>
</protein>
<dbReference type="PROSITE" id="PS00232">
    <property type="entry name" value="CADHERIN_1"/>
    <property type="match status" value="2"/>
</dbReference>
<reference evidence="8 9" key="1">
    <citation type="submission" date="2022-01" db="EMBL/GenBank/DDBJ databases">
        <title>A high-quality chromosome-level genome assembly of rohu carp, Labeo rohita.</title>
        <authorList>
            <person name="Arick M.A. II"/>
            <person name="Hsu C.-Y."/>
            <person name="Magbanua Z."/>
            <person name="Pechanova O."/>
            <person name="Grover C."/>
            <person name="Miller E."/>
            <person name="Thrash A."/>
            <person name="Ezzel L."/>
            <person name="Alam S."/>
            <person name="Benzie J."/>
            <person name="Hamilton M."/>
            <person name="Karsi A."/>
            <person name="Lawrence M.L."/>
            <person name="Peterson D.G."/>
        </authorList>
    </citation>
    <scope>NUCLEOTIDE SEQUENCE [LARGE SCALE GENOMIC DNA]</scope>
    <source>
        <strain evidence="9">BAU-BD-2019</strain>
        <tissue evidence="8">Blood</tissue>
    </source>
</reference>
<evidence type="ECO:0000256" key="2">
    <source>
        <dbReference type="ARBA" id="ARBA00022737"/>
    </source>
</evidence>
<feature type="domain" description="Cadherin" evidence="7">
    <location>
        <begin position="447"/>
        <end position="592"/>
    </location>
</feature>
<dbReference type="CDD" id="cd11304">
    <property type="entry name" value="Cadherin_repeat"/>
    <property type="match status" value="4"/>
</dbReference>
<dbReference type="Gene3D" id="2.60.40.60">
    <property type="entry name" value="Cadherins"/>
    <property type="match status" value="6"/>
</dbReference>
<evidence type="ECO:0000256" key="6">
    <source>
        <dbReference type="SAM" id="SignalP"/>
    </source>
</evidence>
<feature type="signal peptide" evidence="6">
    <location>
        <begin position="1"/>
        <end position="19"/>
    </location>
</feature>
<organism evidence="8 9">
    <name type="scientific">Labeo rohita</name>
    <name type="common">Indian major carp</name>
    <name type="synonym">Cyprinus rohita</name>
    <dbReference type="NCBI Taxonomy" id="84645"/>
    <lineage>
        <taxon>Eukaryota</taxon>
        <taxon>Metazoa</taxon>
        <taxon>Chordata</taxon>
        <taxon>Craniata</taxon>
        <taxon>Vertebrata</taxon>
        <taxon>Euteleostomi</taxon>
        <taxon>Actinopterygii</taxon>
        <taxon>Neopterygii</taxon>
        <taxon>Teleostei</taxon>
        <taxon>Ostariophysi</taxon>
        <taxon>Cypriniformes</taxon>
        <taxon>Cyprinidae</taxon>
        <taxon>Labeoninae</taxon>
        <taxon>Labeonini</taxon>
        <taxon>Labeo</taxon>
    </lineage>
</organism>
<keyword evidence="6" id="KW-0732">Signal</keyword>
<evidence type="ECO:0000256" key="5">
    <source>
        <dbReference type="PROSITE-ProRule" id="PRU00043"/>
    </source>
</evidence>
<evidence type="ECO:0000256" key="3">
    <source>
        <dbReference type="ARBA" id="ARBA00022837"/>
    </source>
</evidence>
<accession>A0ABQ8MY11</accession>
<feature type="domain" description="Cadherin" evidence="7">
    <location>
        <begin position="74"/>
        <end position="154"/>
    </location>
</feature>
<dbReference type="SUPFAM" id="SSF49313">
    <property type="entry name" value="Cadherin-like"/>
    <property type="match status" value="4"/>
</dbReference>
<feature type="domain" description="Cadherin" evidence="7">
    <location>
        <begin position="340"/>
        <end position="447"/>
    </location>
</feature>
<dbReference type="InterPro" id="IPR020894">
    <property type="entry name" value="Cadherin_CS"/>
</dbReference>
<dbReference type="Proteomes" id="UP000830375">
    <property type="component" value="Unassembled WGS sequence"/>
</dbReference>
<feature type="chain" id="PRO_5045671266" evidence="6">
    <location>
        <begin position="20"/>
        <end position="683"/>
    </location>
</feature>
<dbReference type="PANTHER" id="PTHR24027:SF428">
    <property type="entry name" value="CADHERIN 6"/>
    <property type="match status" value="1"/>
</dbReference>
<comment type="subcellular location">
    <subcellularLocation>
        <location evidence="1">Membrane</location>
    </subcellularLocation>
</comment>
<keyword evidence="4" id="KW-0472">Membrane</keyword>
<dbReference type="PROSITE" id="PS50268">
    <property type="entry name" value="CADHERIN_2"/>
    <property type="match status" value="5"/>
</dbReference>
<dbReference type="PANTHER" id="PTHR24027">
    <property type="entry name" value="CADHERIN-23"/>
    <property type="match status" value="1"/>
</dbReference>
<feature type="domain" description="Cadherin" evidence="7">
    <location>
        <begin position="181"/>
        <end position="225"/>
    </location>
</feature>
<dbReference type="Pfam" id="PF00028">
    <property type="entry name" value="Cadherin"/>
    <property type="match status" value="3"/>
</dbReference>
<evidence type="ECO:0000313" key="9">
    <source>
        <dbReference type="Proteomes" id="UP000830375"/>
    </source>
</evidence>
<dbReference type="SMART" id="SM00112">
    <property type="entry name" value="CA"/>
    <property type="match status" value="5"/>
</dbReference>
<dbReference type="EMBL" id="JACTAM010000002">
    <property type="protein sequence ID" value="KAI2667605.1"/>
    <property type="molecule type" value="Genomic_DNA"/>
</dbReference>
<dbReference type="InterPro" id="IPR015919">
    <property type="entry name" value="Cadherin-like_sf"/>
</dbReference>